<name>A0A318ZKZ9_9EURO</name>
<gene>
    <name evidence="1" type="ORF">BP01DRAFT_383645</name>
</gene>
<keyword evidence="2" id="KW-1185">Reference proteome</keyword>
<evidence type="ECO:0000313" key="1">
    <source>
        <dbReference type="EMBL" id="PYH44460.1"/>
    </source>
</evidence>
<dbReference type="RefSeq" id="XP_025430442.1">
    <property type="nucleotide sequence ID" value="XM_025577434.1"/>
</dbReference>
<protein>
    <submittedName>
        <fullName evidence="1">Uncharacterized protein</fullName>
    </submittedName>
</protein>
<evidence type="ECO:0000313" key="2">
    <source>
        <dbReference type="Proteomes" id="UP000248349"/>
    </source>
</evidence>
<dbReference type="OrthoDB" id="10029320at2759"/>
<dbReference type="Proteomes" id="UP000248349">
    <property type="component" value="Unassembled WGS sequence"/>
</dbReference>
<accession>A0A318ZKZ9</accession>
<dbReference type="STRING" id="1450539.A0A318ZKZ9"/>
<dbReference type="AlphaFoldDB" id="A0A318ZKZ9"/>
<organism evidence="1 2">
    <name type="scientific">Aspergillus saccharolyticus JOP 1030-1</name>
    <dbReference type="NCBI Taxonomy" id="1450539"/>
    <lineage>
        <taxon>Eukaryota</taxon>
        <taxon>Fungi</taxon>
        <taxon>Dikarya</taxon>
        <taxon>Ascomycota</taxon>
        <taxon>Pezizomycotina</taxon>
        <taxon>Eurotiomycetes</taxon>
        <taxon>Eurotiomycetidae</taxon>
        <taxon>Eurotiales</taxon>
        <taxon>Aspergillaceae</taxon>
        <taxon>Aspergillus</taxon>
        <taxon>Aspergillus subgen. Circumdati</taxon>
    </lineage>
</organism>
<proteinExistence type="predicted"/>
<reference evidence="1 2" key="1">
    <citation type="submission" date="2016-12" db="EMBL/GenBank/DDBJ databases">
        <title>The genomes of Aspergillus section Nigri reveals drivers in fungal speciation.</title>
        <authorList>
            <consortium name="DOE Joint Genome Institute"/>
            <person name="Vesth T.C."/>
            <person name="Nybo J."/>
            <person name="Theobald S."/>
            <person name="Brandl J."/>
            <person name="Frisvad J.C."/>
            <person name="Nielsen K.F."/>
            <person name="Lyhne E.K."/>
            <person name="Kogle M.E."/>
            <person name="Kuo A."/>
            <person name="Riley R."/>
            <person name="Clum A."/>
            <person name="Nolan M."/>
            <person name="Lipzen A."/>
            <person name="Salamov A."/>
            <person name="Henrissat B."/>
            <person name="Wiebenga A."/>
            <person name="De Vries R.P."/>
            <person name="Grigoriev I.V."/>
            <person name="Mortensen U.H."/>
            <person name="Andersen M.R."/>
            <person name="Baker S.E."/>
        </authorList>
    </citation>
    <scope>NUCLEOTIDE SEQUENCE [LARGE SCALE GENOMIC DNA]</scope>
    <source>
        <strain evidence="1 2">JOP 1030-1</strain>
    </source>
</reference>
<dbReference type="EMBL" id="KZ821237">
    <property type="protein sequence ID" value="PYH44460.1"/>
    <property type="molecule type" value="Genomic_DNA"/>
</dbReference>
<sequence>MAANTQIGLDWQVARWLFYRLKKQGLSPADSREAELFALLSTEIPGGQGGFYVDVWPFSRPMLVVTSPAWAVQAAQTYDLPKPEVLQPFINPMARGGCGGARTT</sequence>
<dbReference type="GeneID" id="37078663"/>